<dbReference type="PROSITE" id="PS51257">
    <property type="entry name" value="PROKAR_LIPOPROTEIN"/>
    <property type="match status" value="1"/>
</dbReference>
<evidence type="ECO:0000313" key="2">
    <source>
        <dbReference type="Proteomes" id="UP000466307"/>
    </source>
</evidence>
<dbReference type="AlphaFoldDB" id="A0A7K3LPF9"/>
<dbReference type="RefSeq" id="WP_053776988.1">
    <property type="nucleotide sequence ID" value="NZ_JAADZU010000027.1"/>
</dbReference>
<dbReference type="Gene3D" id="3.20.20.80">
    <property type="entry name" value="Glycosidases"/>
    <property type="match status" value="1"/>
</dbReference>
<sequence>MIRIVITLIAIVVVAACTPPEPVQTSPSAPPTHVYGGRVATTPSGLVLDGKPWWPSGFNAYQLGTDWSSNLGCGAEVDLDRYFDQVPRGSLTRFNLFSSLATSRETGRLDFSRFDAVFAAATRHDRMVLPVLTGSNGACEDERYKDRSWYVDGWKRDEGPAGLTFERWMMIAVQRWGGERSLAGWEIVGEPEVGVCGAAGCDWRHRTCPAGAAAVLRTFFDTIGTELTAIDARHPIFAGTTGGDQCGIAGGDMLTVGASPHIDILDFHDYRDAEGVPPADSSLPARLAQAHELGKPLIVNELGIKAGSCLSLPARAASFRSRIDANRAAGAAGTLLWAFVPDPRPGECTYDIGFDDPAWAVVAEVVD</sequence>
<gene>
    <name evidence="1" type="ORF">GYA93_10165</name>
</gene>
<evidence type="ECO:0000313" key="1">
    <source>
        <dbReference type="EMBL" id="NDK89941.1"/>
    </source>
</evidence>
<dbReference type="EMBL" id="JAADZU010000027">
    <property type="protein sequence ID" value="NDK89941.1"/>
    <property type="molecule type" value="Genomic_DNA"/>
</dbReference>
<dbReference type="Proteomes" id="UP000466307">
    <property type="component" value="Unassembled WGS sequence"/>
</dbReference>
<accession>A0A7K3LPF9</accession>
<dbReference type="SUPFAM" id="SSF51445">
    <property type="entry name" value="(Trans)glycosidases"/>
    <property type="match status" value="1"/>
</dbReference>
<protein>
    <submittedName>
        <fullName evidence="1">Beta-mannosidase</fullName>
    </submittedName>
</protein>
<reference evidence="1 2" key="1">
    <citation type="submission" date="2020-01" db="EMBL/GenBank/DDBJ databases">
        <title>Investigation of new actinobacteria for the biodesulphurisation of diesel fuel.</title>
        <authorList>
            <person name="Athi Narayanan S.M."/>
        </authorList>
    </citation>
    <scope>NUCLEOTIDE SEQUENCE [LARGE SCALE GENOMIC DNA]</scope>
    <source>
        <strain evidence="1 2">213E</strain>
    </source>
</reference>
<organism evidence="1 2">
    <name type="scientific">Gordonia desulfuricans</name>
    <dbReference type="NCBI Taxonomy" id="89051"/>
    <lineage>
        <taxon>Bacteria</taxon>
        <taxon>Bacillati</taxon>
        <taxon>Actinomycetota</taxon>
        <taxon>Actinomycetes</taxon>
        <taxon>Mycobacteriales</taxon>
        <taxon>Gordoniaceae</taxon>
        <taxon>Gordonia</taxon>
    </lineage>
</organism>
<name>A0A7K3LPF9_9ACTN</name>
<keyword evidence="2" id="KW-1185">Reference proteome</keyword>
<comment type="caution">
    <text evidence="1">The sequence shown here is derived from an EMBL/GenBank/DDBJ whole genome shotgun (WGS) entry which is preliminary data.</text>
</comment>
<dbReference type="InterPro" id="IPR017853">
    <property type="entry name" value="GH"/>
</dbReference>
<proteinExistence type="predicted"/>